<dbReference type="SUPFAM" id="SSF53474">
    <property type="entry name" value="alpha/beta-Hydrolases"/>
    <property type="match status" value="1"/>
</dbReference>
<evidence type="ECO:0000256" key="1">
    <source>
        <dbReference type="ARBA" id="ARBA00022801"/>
    </source>
</evidence>
<dbReference type="InterPro" id="IPR029058">
    <property type="entry name" value="AB_hydrolase_fold"/>
</dbReference>
<sequence length="327" mass="35257">MSSAASRPPAPDGPGSVLRAPNLPAGFADTFTSRYVDTGQLRLHAVTGGEGPALLLVAGWPQTWYAWRLLMPALARDFHVVAVDPRGVGLSEKPSDGYDTGTLAGDMAALMTALGHDRFAMVGHDIGMWTGYALAADHPDRLDRLAVAEAAIPGLSPSPPLFGDARSNDRLWHFAFNRLGGLNEQLVRGREHLYFAHQFATKAARKLPDHAVEHYVEILASDPDALRASFAFYRALDTTVAQNRKRKERRLTLPVLTIAGAENSGELVGDTMRLAADDVQSVIIPDCGHYPPEEAPEAMLAALVPFLAPYRDHPDGRTAASTPRDAA</sequence>
<proteinExistence type="predicted"/>
<evidence type="ECO:0000259" key="2">
    <source>
        <dbReference type="Pfam" id="PF00561"/>
    </source>
</evidence>
<dbReference type="RefSeq" id="WP_378253143.1">
    <property type="nucleotide sequence ID" value="NZ_JBHSIT010000002.1"/>
</dbReference>
<dbReference type="Pfam" id="PF00561">
    <property type="entry name" value="Abhydrolase_1"/>
    <property type="match status" value="1"/>
</dbReference>
<accession>A0ABV9TVF1</accession>
<feature type="domain" description="AB hydrolase-1" evidence="2">
    <location>
        <begin position="52"/>
        <end position="296"/>
    </location>
</feature>
<protein>
    <submittedName>
        <fullName evidence="3">Alpha/beta fold hydrolase</fullName>
    </submittedName>
</protein>
<keyword evidence="4" id="KW-1185">Reference proteome</keyword>
<dbReference type="GO" id="GO:0016787">
    <property type="term" value="F:hydrolase activity"/>
    <property type="evidence" value="ECO:0007669"/>
    <property type="project" value="UniProtKB-KW"/>
</dbReference>
<dbReference type="PANTHER" id="PTHR43329">
    <property type="entry name" value="EPOXIDE HYDROLASE"/>
    <property type="match status" value="1"/>
</dbReference>
<dbReference type="InterPro" id="IPR000073">
    <property type="entry name" value="AB_hydrolase_1"/>
</dbReference>
<reference evidence="4" key="1">
    <citation type="journal article" date="2019" name="Int. J. Syst. Evol. Microbiol.">
        <title>The Global Catalogue of Microorganisms (GCM) 10K type strain sequencing project: providing services to taxonomists for standard genome sequencing and annotation.</title>
        <authorList>
            <consortium name="The Broad Institute Genomics Platform"/>
            <consortium name="The Broad Institute Genome Sequencing Center for Infectious Disease"/>
            <person name="Wu L."/>
            <person name="Ma J."/>
        </authorList>
    </citation>
    <scope>NUCLEOTIDE SEQUENCE [LARGE SCALE GENOMIC DNA]</scope>
    <source>
        <strain evidence="4">KLKA75</strain>
    </source>
</reference>
<dbReference type="Proteomes" id="UP001595872">
    <property type="component" value="Unassembled WGS sequence"/>
</dbReference>
<comment type="caution">
    <text evidence="3">The sequence shown here is derived from an EMBL/GenBank/DDBJ whole genome shotgun (WGS) entry which is preliminary data.</text>
</comment>
<evidence type="ECO:0000313" key="4">
    <source>
        <dbReference type="Proteomes" id="UP001595872"/>
    </source>
</evidence>
<keyword evidence="1 3" id="KW-0378">Hydrolase</keyword>
<dbReference type="InterPro" id="IPR000639">
    <property type="entry name" value="Epox_hydrolase-like"/>
</dbReference>
<dbReference type="Gene3D" id="3.40.50.1820">
    <property type="entry name" value="alpha/beta hydrolase"/>
    <property type="match status" value="1"/>
</dbReference>
<evidence type="ECO:0000313" key="3">
    <source>
        <dbReference type="EMBL" id="MFC4907408.1"/>
    </source>
</evidence>
<organism evidence="3 4">
    <name type="scientific">Actinomadura gamaensis</name>
    <dbReference type="NCBI Taxonomy" id="1763541"/>
    <lineage>
        <taxon>Bacteria</taxon>
        <taxon>Bacillati</taxon>
        <taxon>Actinomycetota</taxon>
        <taxon>Actinomycetes</taxon>
        <taxon>Streptosporangiales</taxon>
        <taxon>Thermomonosporaceae</taxon>
        <taxon>Actinomadura</taxon>
    </lineage>
</organism>
<name>A0ABV9TVF1_9ACTN</name>
<dbReference type="EMBL" id="JBHSIT010000002">
    <property type="protein sequence ID" value="MFC4907408.1"/>
    <property type="molecule type" value="Genomic_DNA"/>
</dbReference>
<dbReference type="PRINTS" id="PR00412">
    <property type="entry name" value="EPOXHYDRLASE"/>
</dbReference>
<gene>
    <name evidence="3" type="ORF">ACFPCY_08755</name>
</gene>